<evidence type="ECO:0000256" key="2">
    <source>
        <dbReference type="SAM" id="MobiDB-lite"/>
    </source>
</evidence>
<dbReference type="OrthoDB" id="10067381at2759"/>
<feature type="region of interest" description="Disordered" evidence="2">
    <location>
        <begin position="1"/>
        <end position="20"/>
    </location>
</feature>
<sequence length="295" mass="33056">MNTNPYEILSDESSFYGDEEETNRLEALVASFDPEPYWGEHHQRLLSTRQYNLKAPTMSSDISMKDASPSPSPTGPPQDRRGRTESVDHFLSRLPPSTTKLTPSRPWIWMHNRNIPSKEGDVPTLLRKGHELLQEYENESVIIREANDKSGGKMAPLKRALKPIRAELEKNLLALARETGVTHGKWMLFPTVDQVDECWGTVVRAMEKGELGDAAKVAPNDGSGESRLICVYTADFGDAEDVKRVVKKMSEIGLLGKGARPIYYKSDVYTLLEITSKNAYGLKASMFSSLNVLRK</sequence>
<keyword evidence="4" id="KW-1185">Reference proteome</keyword>
<evidence type="ECO:0000256" key="1">
    <source>
        <dbReference type="ARBA" id="ARBA00010568"/>
    </source>
</evidence>
<protein>
    <recommendedName>
        <fullName evidence="5">DUF1917-domain-containing protein</fullName>
    </recommendedName>
</protein>
<gene>
    <name evidence="3" type="ORF">POLS_LOCUS9789</name>
</gene>
<evidence type="ECO:0000313" key="3">
    <source>
        <dbReference type="EMBL" id="CAG8295552.1"/>
    </source>
</evidence>
<dbReference type="InterPro" id="IPR023398">
    <property type="entry name" value="TIF_eIF4e-like"/>
</dbReference>
<dbReference type="PANTHER" id="PTHR31977">
    <property type="entry name" value="UPF0696 PROTEIN C11ORF68"/>
    <property type="match status" value="1"/>
</dbReference>
<feature type="compositionally biased region" description="Basic and acidic residues" evidence="2">
    <location>
        <begin position="78"/>
        <end position="91"/>
    </location>
</feature>
<organism evidence="3 4">
    <name type="scientific">Penicillium olsonii</name>
    <dbReference type="NCBI Taxonomy" id="99116"/>
    <lineage>
        <taxon>Eukaryota</taxon>
        <taxon>Fungi</taxon>
        <taxon>Dikarya</taxon>
        <taxon>Ascomycota</taxon>
        <taxon>Pezizomycotina</taxon>
        <taxon>Eurotiomycetes</taxon>
        <taxon>Eurotiomycetidae</taxon>
        <taxon>Eurotiales</taxon>
        <taxon>Aspergillaceae</taxon>
        <taxon>Penicillium</taxon>
    </lineage>
</organism>
<comment type="caution">
    <text evidence="3">The sequence shown here is derived from an EMBL/GenBank/DDBJ whole genome shotgun (WGS) entry which is preliminary data.</text>
</comment>
<dbReference type="Pfam" id="PF08939">
    <property type="entry name" value="Bles03"/>
    <property type="match status" value="1"/>
</dbReference>
<proteinExistence type="inferred from homology"/>
<dbReference type="PANTHER" id="PTHR31977:SF1">
    <property type="entry name" value="UPF0696 PROTEIN C11ORF68"/>
    <property type="match status" value="1"/>
</dbReference>
<dbReference type="Gene3D" id="3.30.760.10">
    <property type="entry name" value="RNA Cap, Translation Initiation Factor Eif4e"/>
    <property type="match status" value="1"/>
</dbReference>
<dbReference type="AlphaFoldDB" id="A0A9W4N5N6"/>
<dbReference type="SUPFAM" id="SSF55418">
    <property type="entry name" value="eIF4e-like"/>
    <property type="match status" value="1"/>
</dbReference>
<accession>A0A9W4N5N6</accession>
<dbReference type="EMBL" id="CAJVOS010000104">
    <property type="protein sequence ID" value="CAG8295552.1"/>
    <property type="molecule type" value="Genomic_DNA"/>
</dbReference>
<evidence type="ECO:0008006" key="5">
    <source>
        <dbReference type="Google" id="ProtNLM"/>
    </source>
</evidence>
<dbReference type="InterPro" id="IPR015034">
    <property type="entry name" value="Bles03"/>
</dbReference>
<dbReference type="Proteomes" id="UP001153618">
    <property type="component" value="Unassembled WGS sequence"/>
</dbReference>
<feature type="region of interest" description="Disordered" evidence="2">
    <location>
        <begin position="60"/>
        <end position="99"/>
    </location>
</feature>
<comment type="similarity">
    <text evidence="1">Belongs to the UPF0696 family.</text>
</comment>
<reference evidence="3" key="1">
    <citation type="submission" date="2021-07" db="EMBL/GenBank/DDBJ databases">
        <authorList>
            <person name="Branca A.L. A."/>
        </authorList>
    </citation>
    <scope>NUCLEOTIDE SEQUENCE</scope>
</reference>
<evidence type="ECO:0000313" key="4">
    <source>
        <dbReference type="Proteomes" id="UP001153618"/>
    </source>
</evidence>
<name>A0A9W4N5N6_PENOL</name>